<feature type="transmembrane region" description="Helical" evidence="1">
    <location>
        <begin position="29"/>
        <end position="51"/>
    </location>
</feature>
<feature type="transmembrane region" description="Helical" evidence="1">
    <location>
        <begin position="226"/>
        <end position="248"/>
    </location>
</feature>
<dbReference type="GO" id="GO:0015128">
    <property type="term" value="F:gluconate transmembrane transporter activity"/>
    <property type="evidence" value="ECO:0007669"/>
    <property type="project" value="InterPro"/>
</dbReference>
<organism evidence="2 4">
    <name type="scientific">Anaerotruncus colihominis</name>
    <dbReference type="NCBI Taxonomy" id="169435"/>
    <lineage>
        <taxon>Bacteria</taxon>
        <taxon>Bacillati</taxon>
        <taxon>Bacillota</taxon>
        <taxon>Clostridia</taxon>
        <taxon>Eubacteriales</taxon>
        <taxon>Oscillospiraceae</taxon>
        <taxon>Anaerotruncus</taxon>
    </lineage>
</organism>
<feature type="transmembrane region" description="Helical" evidence="1">
    <location>
        <begin position="418"/>
        <end position="442"/>
    </location>
</feature>
<dbReference type="Proteomes" id="UP000260828">
    <property type="component" value="Unassembled WGS sequence"/>
</dbReference>
<name>A0A174MSU1_9FIRM</name>
<keyword evidence="1" id="KW-0812">Transmembrane</keyword>
<feature type="transmembrane region" description="Helical" evidence="1">
    <location>
        <begin position="342"/>
        <end position="363"/>
    </location>
</feature>
<dbReference type="AlphaFoldDB" id="A0A174MSU1"/>
<evidence type="ECO:0000313" key="5">
    <source>
        <dbReference type="Proteomes" id="UP000260828"/>
    </source>
</evidence>
<reference evidence="2 4" key="1">
    <citation type="submission" date="2015-09" db="EMBL/GenBank/DDBJ databases">
        <authorList>
            <consortium name="Pathogen Informatics"/>
        </authorList>
    </citation>
    <scope>NUCLEOTIDE SEQUENCE [LARGE SCALE GENOMIC DNA]</scope>
    <source>
        <strain evidence="2 4">2789STDY5834939</strain>
    </source>
</reference>
<feature type="transmembrane region" description="Helical" evidence="1">
    <location>
        <begin position="375"/>
        <end position="398"/>
    </location>
</feature>
<keyword evidence="1" id="KW-0472">Membrane</keyword>
<dbReference type="PANTHER" id="PTHR30354:SF11">
    <property type="entry name" value="PERMEASE"/>
    <property type="match status" value="1"/>
</dbReference>
<protein>
    <submittedName>
        <fullName evidence="2">DsdX permease</fullName>
    </submittedName>
    <submittedName>
        <fullName evidence="3">Gluconate transporter</fullName>
    </submittedName>
</protein>
<feature type="transmembrane region" description="Helical" evidence="1">
    <location>
        <begin position="138"/>
        <end position="160"/>
    </location>
</feature>
<feature type="transmembrane region" description="Helical" evidence="1">
    <location>
        <begin position="102"/>
        <end position="126"/>
    </location>
</feature>
<dbReference type="EMBL" id="CZBE01000003">
    <property type="protein sequence ID" value="CUP36769.1"/>
    <property type="molecule type" value="Genomic_DNA"/>
</dbReference>
<keyword evidence="1" id="KW-1133">Transmembrane helix</keyword>
<evidence type="ECO:0000313" key="2">
    <source>
        <dbReference type="EMBL" id="CUP36769.1"/>
    </source>
</evidence>
<dbReference type="PANTHER" id="PTHR30354">
    <property type="entry name" value="GNT FAMILY GLUCONATE TRANSPORTER"/>
    <property type="match status" value="1"/>
</dbReference>
<sequence>MNTLVVFLISMIFLLTVLIKFKWSASVGLVLATILMGLLSGMQVGELTGFISGGFGNTMTSTGLVIIFGCIFGEMLGSSGALEEIAKFLLRKVGSKHDYLAINLLGYVVSIPVYFGSAYVMLSPLLNSLQKLTNKKMIGYVNALFVGLLLTHCVVAPTPGPVAVAAEVGANLGWFIFYGMIVSIIASLICGWQFSNALNAHDRKAVREMISSDNELIQADPTKPSAATGFLLILFPIVLIVLGSVIPMFVAEGSVIYTIFQFVGDKNIALFMAMLLSAIVLRKYLVAGPASKGIMRYIDSSANKVGSILMVIGCGGCFAKVITETGIGDALAEMFSHFNMPVILLGFILAMIIRAAVGSATVAMMTAVSIVGPAIAIQGLSPVLVGLAVCAGTVGLTLPTDGAFWHPSQLNGISINETMTVTISTTLASLAAFAIILLLNCFSGVLPGLF</sequence>
<evidence type="ECO:0000313" key="4">
    <source>
        <dbReference type="Proteomes" id="UP000095765"/>
    </source>
</evidence>
<dbReference type="InterPro" id="IPR003474">
    <property type="entry name" value="Glcn_transporter"/>
</dbReference>
<dbReference type="Pfam" id="PF02447">
    <property type="entry name" value="GntP_permease"/>
    <property type="match status" value="1"/>
</dbReference>
<feature type="transmembrane region" description="Helical" evidence="1">
    <location>
        <begin position="172"/>
        <end position="194"/>
    </location>
</feature>
<dbReference type="GO" id="GO:0005886">
    <property type="term" value="C:plasma membrane"/>
    <property type="evidence" value="ECO:0007669"/>
    <property type="project" value="TreeGrafter"/>
</dbReference>
<feature type="transmembrane region" description="Helical" evidence="1">
    <location>
        <begin position="305"/>
        <end position="322"/>
    </location>
</feature>
<accession>A0A174MSU1</accession>
<reference evidence="3 5" key="2">
    <citation type="submission" date="2018-08" db="EMBL/GenBank/DDBJ databases">
        <title>A genome reference for cultivated species of the human gut microbiota.</title>
        <authorList>
            <person name="Zou Y."/>
            <person name="Xue W."/>
            <person name="Luo G."/>
        </authorList>
    </citation>
    <scope>NUCLEOTIDE SEQUENCE [LARGE SCALE GENOMIC DNA]</scope>
    <source>
        <strain evidence="3 5">TF05-12AC</strain>
    </source>
</reference>
<dbReference type="OrthoDB" id="9787129at2"/>
<evidence type="ECO:0000256" key="1">
    <source>
        <dbReference type="SAM" id="Phobius"/>
    </source>
</evidence>
<proteinExistence type="predicted"/>
<evidence type="ECO:0000313" key="3">
    <source>
        <dbReference type="EMBL" id="RGE68281.1"/>
    </source>
</evidence>
<dbReference type="EMBL" id="QVME01000003">
    <property type="protein sequence ID" value="RGE68281.1"/>
    <property type="molecule type" value="Genomic_DNA"/>
</dbReference>
<dbReference type="GeneID" id="72463074"/>
<dbReference type="Proteomes" id="UP000095765">
    <property type="component" value="Unassembled WGS sequence"/>
</dbReference>
<feature type="transmembrane region" description="Helical" evidence="1">
    <location>
        <begin position="268"/>
        <end position="285"/>
    </location>
</feature>
<gene>
    <name evidence="2" type="primary">dsdX</name>
    <name evidence="3" type="ORF">DXC40_08015</name>
    <name evidence="2" type="ORF">ERS852551_00580</name>
</gene>
<dbReference type="RefSeq" id="WP_006873806.1">
    <property type="nucleotide sequence ID" value="NZ_CABIWA010000006.1"/>
</dbReference>